<evidence type="ECO:0000259" key="17">
    <source>
        <dbReference type="PROSITE" id="PS50110"/>
    </source>
</evidence>
<feature type="domain" description="PAC" evidence="19">
    <location>
        <begin position="346"/>
        <end position="398"/>
    </location>
</feature>
<proteinExistence type="predicted"/>
<dbReference type="PROSITE" id="PS50112">
    <property type="entry name" value="PAS"/>
    <property type="match status" value="2"/>
</dbReference>
<evidence type="ECO:0000256" key="8">
    <source>
        <dbReference type="ARBA" id="ARBA00022777"/>
    </source>
</evidence>
<dbReference type="SMART" id="SM00388">
    <property type="entry name" value="HisKA"/>
    <property type="match status" value="1"/>
</dbReference>
<dbReference type="InterPro" id="IPR038318">
    <property type="entry name" value="KdpD_sf"/>
</dbReference>
<evidence type="ECO:0000256" key="5">
    <source>
        <dbReference type="ARBA" id="ARBA00022679"/>
    </source>
</evidence>
<keyword evidence="6 15" id="KW-0812">Transmembrane</keyword>
<dbReference type="InterPro" id="IPR000014">
    <property type="entry name" value="PAS"/>
</dbReference>
<feature type="modified residue" description="4-aspartylphosphate" evidence="13">
    <location>
        <position position="722"/>
    </location>
</feature>
<dbReference type="PRINTS" id="PR00344">
    <property type="entry name" value="BCTRLSENSOR"/>
</dbReference>
<evidence type="ECO:0000256" key="11">
    <source>
        <dbReference type="ARBA" id="ARBA00023012"/>
    </source>
</evidence>
<dbReference type="InterPro" id="IPR000700">
    <property type="entry name" value="PAS-assoc_C"/>
</dbReference>
<dbReference type="Gene3D" id="3.30.450.20">
    <property type="entry name" value="PAS domain"/>
    <property type="match status" value="2"/>
</dbReference>
<evidence type="ECO:0000256" key="7">
    <source>
        <dbReference type="ARBA" id="ARBA00022741"/>
    </source>
</evidence>
<evidence type="ECO:0000256" key="10">
    <source>
        <dbReference type="ARBA" id="ARBA00022989"/>
    </source>
</evidence>
<dbReference type="Gene3D" id="3.40.50.2300">
    <property type="match status" value="1"/>
</dbReference>
<dbReference type="PANTHER" id="PTHR43547:SF2">
    <property type="entry name" value="HYBRID SIGNAL TRANSDUCTION HISTIDINE KINASE C"/>
    <property type="match status" value="1"/>
</dbReference>
<organism evidence="20 21">
    <name type="scientific">Terrimicrobium sacchariphilum</name>
    <dbReference type="NCBI Taxonomy" id="690879"/>
    <lineage>
        <taxon>Bacteria</taxon>
        <taxon>Pseudomonadati</taxon>
        <taxon>Verrucomicrobiota</taxon>
        <taxon>Terrimicrobiia</taxon>
        <taxon>Terrimicrobiales</taxon>
        <taxon>Terrimicrobiaceae</taxon>
        <taxon>Terrimicrobium</taxon>
    </lineage>
</organism>
<dbReference type="InterPro" id="IPR011006">
    <property type="entry name" value="CheY-like_superfamily"/>
</dbReference>
<dbReference type="Gene3D" id="3.30.565.10">
    <property type="entry name" value="Histidine kinase-like ATPase, C-terminal domain"/>
    <property type="match status" value="1"/>
</dbReference>
<keyword evidence="7" id="KW-0547">Nucleotide-binding</keyword>
<dbReference type="SUPFAM" id="SSF55874">
    <property type="entry name" value="ATPase domain of HSP90 chaperone/DNA topoisomerase II/histidine kinase"/>
    <property type="match status" value="1"/>
</dbReference>
<comment type="subcellular location">
    <subcellularLocation>
        <location evidence="2">Membrane</location>
        <topology evidence="2">Multi-pass membrane protein</topology>
    </subcellularLocation>
</comment>
<accession>A0A146G861</accession>
<dbReference type="Pfam" id="PF00072">
    <property type="entry name" value="Response_reg"/>
    <property type="match status" value="1"/>
</dbReference>
<dbReference type="Pfam" id="PF02518">
    <property type="entry name" value="HATPase_c"/>
    <property type="match status" value="1"/>
</dbReference>
<dbReference type="Proteomes" id="UP000076023">
    <property type="component" value="Unassembled WGS sequence"/>
</dbReference>
<evidence type="ECO:0000256" key="13">
    <source>
        <dbReference type="PROSITE-ProRule" id="PRU00169"/>
    </source>
</evidence>
<dbReference type="FunFam" id="3.30.565.10:FF:000010">
    <property type="entry name" value="Sensor histidine kinase RcsC"/>
    <property type="match status" value="1"/>
</dbReference>
<dbReference type="PROSITE" id="PS50110">
    <property type="entry name" value="RESPONSE_REGULATORY"/>
    <property type="match status" value="1"/>
</dbReference>
<dbReference type="EMBL" id="BDCO01000002">
    <property type="protein sequence ID" value="GAT33899.1"/>
    <property type="molecule type" value="Genomic_DNA"/>
</dbReference>
<sequence length="793" mass="87733">MPFALAAIMSKAFSMNYYLMAPTTRFFAFGVAVLSVALASLTRWGLIMPMLGDRSPYAAFLCAVIVSAWVGGLYPGLLAVGLSLICGWTFLSPQARSGDVATMVITVFFLIIGILISIVCESLHRSRRRAEQAKAEIASGQARIEAAEERQREILDAIPHLIWKSSPEGELSYINRRWTESLNLPLNEARNYGWTKVIHPEDVDSVKERWEEARAKECEFHMSFRIKLGSGVYRWHEVRVRPSRDSSGVLIGWFGSATDIEDSHNLNESLRASEERFRRLADQAPVLIWMSDTSKATTWFNKPWLEFTGRSLEQEIGNGWAGSVHPDDYAYCLETYSNNFEARQPFEMDYRLRRSDGVYRWVMDRGIPIFGQDGVFLGYMGSCIDINERKEAEEQGDALLKMEQAARVQAERTALLKDEFLATVSHEMRTPLTAMLGWVQLLRSGSLPSETVPQALETIERNARAQAKLIDDLLDMSRILSGRLRLDVQTVNIVEVVEAALDAAEPGAAAKKIRMVRVLDPLSGPVTGDPMRLQQIVWNLLSNAVKFTPAGGRITTTLERIKSHLEISVSDSGEGIVAEFLPHVFDRFRQQDSSTMRKHQGLGLGLSIVKQLVELHGGSVRATSPGQGQGATFVVSLPVAAAHKEVREKEKEVAVPVEPPPASEGVPTLLGTRVLVVDDDGDARELLRSILAQRGASVRTASSASEALSQLDSRVPDVLVSDIGMPGQDGYGLIREVRLRSREKGGHVPALALTAFARSDDRRRAISAGFHMHLAKPVEPAELVTVVASLARR</sequence>
<evidence type="ECO:0000256" key="4">
    <source>
        <dbReference type="ARBA" id="ARBA00022553"/>
    </source>
</evidence>
<gene>
    <name evidence="20" type="ORF">TSACC_22320</name>
</gene>
<dbReference type="SUPFAM" id="SSF52172">
    <property type="entry name" value="CheY-like"/>
    <property type="match status" value="1"/>
</dbReference>
<dbReference type="CDD" id="cd00130">
    <property type="entry name" value="PAS"/>
    <property type="match status" value="2"/>
</dbReference>
<evidence type="ECO:0000256" key="15">
    <source>
        <dbReference type="SAM" id="Phobius"/>
    </source>
</evidence>
<dbReference type="InterPro" id="IPR004358">
    <property type="entry name" value="Sig_transdc_His_kin-like_C"/>
</dbReference>
<evidence type="ECO:0000256" key="1">
    <source>
        <dbReference type="ARBA" id="ARBA00000085"/>
    </source>
</evidence>
<evidence type="ECO:0000313" key="20">
    <source>
        <dbReference type="EMBL" id="GAT33899.1"/>
    </source>
</evidence>
<dbReference type="InterPro" id="IPR005467">
    <property type="entry name" value="His_kinase_dom"/>
</dbReference>
<dbReference type="Pfam" id="PF00512">
    <property type="entry name" value="HisKA"/>
    <property type="match status" value="1"/>
</dbReference>
<dbReference type="FunFam" id="3.30.450.20:FF:000099">
    <property type="entry name" value="Sensory box sensor histidine kinase"/>
    <property type="match status" value="2"/>
</dbReference>
<keyword evidence="12 15" id="KW-0472">Membrane</keyword>
<dbReference type="CDD" id="cd17580">
    <property type="entry name" value="REC_2_DhkD-like"/>
    <property type="match status" value="1"/>
</dbReference>
<dbReference type="SMART" id="SM00448">
    <property type="entry name" value="REC"/>
    <property type="match status" value="1"/>
</dbReference>
<dbReference type="InterPro" id="IPR036097">
    <property type="entry name" value="HisK_dim/P_sf"/>
</dbReference>
<protein>
    <recommendedName>
        <fullName evidence="3">histidine kinase</fullName>
        <ecNumber evidence="3">2.7.13.3</ecNumber>
    </recommendedName>
</protein>
<dbReference type="CDD" id="cd00082">
    <property type="entry name" value="HisKA"/>
    <property type="match status" value="1"/>
</dbReference>
<keyword evidence="10 15" id="KW-1133">Transmembrane helix</keyword>
<dbReference type="SMART" id="SM00086">
    <property type="entry name" value="PAC"/>
    <property type="match status" value="2"/>
</dbReference>
<evidence type="ECO:0000256" key="9">
    <source>
        <dbReference type="ARBA" id="ARBA00022840"/>
    </source>
</evidence>
<dbReference type="InterPro" id="IPR003661">
    <property type="entry name" value="HisK_dim/P_dom"/>
</dbReference>
<dbReference type="PROSITE" id="PS50109">
    <property type="entry name" value="HIS_KIN"/>
    <property type="match status" value="1"/>
</dbReference>
<dbReference type="InParanoid" id="A0A146G861"/>
<feature type="domain" description="PAS" evidence="18">
    <location>
        <begin position="273"/>
        <end position="343"/>
    </location>
</feature>
<evidence type="ECO:0000313" key="21">
    <source>
        <dbReference type="Proteomes" id="UP000076023"/>
    </source>
</evidence>
<dbReference type="Gene3D" id="1.20.120.620">
    <property type="entry name" value="Backbone structure of the membrane domain of e. Coli histidine kinase receptor kdpd"/>
    <property type="match status" value="1"/>
</dbReference>
<feature type="domain" description="Response regulatory" evidence="17">
    <location>
        <begin position="673"/>
        <end position="791"/>
    </location>
</feature>
<feature type="domain" description="PAS" evidence="18">
    <location>
        <begin position="147"/>
        <end position="217"/>
    </location>
</feature>
<keyword evidence="9" id="KW-0067">ATP-binding</keyword>
<evidence type="ECO:0000259" key="18">
    <source>
        <dbReference type="PROSITE" id="PS50112"/>
    </source>
</evidence>
<dbReference type="InterPro" id="IPR001789">
    <property type="entry name" value="Sig_transdc_resp-reg_receiver"/>
</dbReference>
<dbReference type="NCBIfam" id="TIGR00229">
    <property type="entry name" value="sensory_box"/>
    <property type="match status" value="2"/>
</dbReference>
<keyword evidence="4 13" id="KW-0597">Phosphoprotein</keyword>
<keyword evidence="14" id="KW-0175">Coiled coil</keyword>
<evidence type="ECO:0000256" key="12">
    <source>
        <dbReference type="ARBA" id="ARBA00023136"/>
    </source>
</evidence>
<dbReference type="InterPro" id="IPR013655">
    <property type="entry name" value="PAS_fold_3"/>
</dbReference>
<feature type="transmembrane region" description="Helical" evidence="15">
    <location>
        <begin position="100"/>
        <end position="119"/>
    </location>
</feature>
<evidence type="ECO:0000256" key="3">
    <source>
        <dbReference type="ARBA" id="ARBA00012438"/>
    </source>
</evidence>
<dbReference type="GO" id="GO:0005524">
    <property type="term" value="F:ATP binding"/>
    <property type="evidence" value="ECO:0007669"/>
    <property type="project" value="UniProtKB-KW"/>
</dbReference>
<comment type="caution">
    <text evidence="20">The sequence shown here is derived from an EMBL/GenBank/DDBJ whole genome shotgun (WGS) entry which is preliminary data.</text>
</comment>
<dbReference type="EC" id="2.7.13.3" evidence="3"/>
<feature type="domain" description="PAC" evidence="19">
    <location>
        <begin position="220"/>
        <end position="272"/>
    </location>
</feature>
<dbReference type="SUPFAM" id="SSF47384">
    <property type="entry name" value="Homodimeric domain of signal transducing histidine kinase"/>
    <property type="match status" value="1"/>
</dbReference>
<keyword evidence="8" id="KW-0418">Kinase</keyword>
<dbReference type="InterPro" id="IPR036890">
    <property type="entry name" value="HATPase_C_sf"/>
</dbReference>
<evidence type="ECO:0000259" key="16">
    <source>
        <dbReference type="PROSITE" id="PS50109"/>
    </source>
</evidence>
<dbReference type="InterPro" id="IPR001610">
    <property type="entry name" value="PAC"/>
</dbReference>
<feature type="coiled-coil region" evidence="14">
    <location>
        <begin position="123"/>
        <end position="150"/>
    </location>
</feature>
<dbReference type="GO" id="GO:0000155">
    <property type="term" value="F:phosphorelay sensor kinase activity"/>
    <property type="evidence" value="ECO:0007669"/>
    <property type="project" value="InterPro"/>
</dbReference>
<dbReference type="SUPFAM" id="SSF55785">
    <property type="entry name" value="PYP-like sensor domain (PAS domain)"/>
    <property type="match status" value="2"/>
</dbReference>
<dbReference type="AlphaFoldDB" id="A0A146G861"/>
<comment type="catalytic activity">
    <reaction evidence="1">
        <text>ATP + protein L-histidine = ADP + protein N-phospho-L-histidine.</text>
        <dbReference type="EC" id="2.7.13.3"/>
    </reaction>
</comment>
<dbReference type="SMART" id="SM00387">
    <property type="entry name" value="HATPase_c"/>
    <property type="match status" value="1"/>
</dbReference>
<feature type="transmembrane region" description="Helical" evidence="15">
    <location>
        <begin position="55"/>
        <end position="88"/>
    </location>
</feature>
<dbReference type="InterPro" id="IPR003594">
    <property type="entry name" value="HATPase_dom"/>
</dbReference>
<dbReference type="CDD" id="cd16922">
    <property type="entry name" value="HATPase_EvgS-ArcB-TorS-like"/>
    <property type="match status" value="1"/>
</dbReference>
<dbReference type="PROSITE" id="PS50113">
    <property type="entry name" value="PAC"/>
    <property type="match status" value="2"/>
</dbReference>
<evidence type="ECO:0000256" key="6">
    <source>
        <dbReference type="ARBA" id="ARBA00022692"/>
    </source>
</evidence>
<keyword evidence="21" id="KW-1185">Reference proteome</keyword>
<feature type="domain" description="Histidine kinase" evidence="16">
    <location>
        <begin position="423"/>
        <end position="641"/>
    </location>
</feature>
<dbReference type="GO" id="GO:0016020">
    <property type="term" value="C:membrane"/>
    <property type="evidence" value="ECO:0007669"/>
    <property type="project" value="UniProtKB-SubCell"/>
</dbReference>
<dbReference type="Pfam" id="PF08447">
    <property type="entry name" value="PAS_3"/>
    <property type="match status" value="2"/>
</dbReference>
<dbReference type="STRING" id="690879.TSACC_22320"/>
<keyword evidence="5" id="KW-0808">Transferase</keyword>
<dbReference type="SMART" id="SM00091">
    <property type="entry name" value="PAS"/>
    <property type="match status" value="2"/>
</dbReference>
<evidence type="ECO:0000256" key="2">
    <source>
        <dbReference type="ARBA" id="ARBA00004141"/>
    </source>
</evidence>
<dbReference type="Gene3D" id="1.10.287.130">
    <property type="match status" value="1"/>
</dbReference>
<name>A0A146G861_TERSA</name>
<dbReference type="InterPro" id="IPR025201">
    <property type="entry name" value="KdpD_TM"/>
</dbReference>
<dbReference type="OrthoDB" id="9810730at2"/>
<reference evidence="21" key="1">
    <citation type="journal article" date="2017" name="Genome Announc.">
        <title>Draft Genome Sequence of Terrimicrobium sacchariphilum NM-5T, a Facultative Anaerobic Soil Bacterium of the Class Spartobacteria.</title>
        <authorList>
            <person name="Qiu Y.L."/>
            <person name="Tourlousse D.M."/>
            <person name="Matsuura N."/>
            <person name="Ohashi A."/>
            <person name="Sekiguchi Y."/>
        </authorList>
    </citation>
    <scope>NUCLEOTIDE SEQUENCE [LARGE SCALE GENOMIC DNA]</scope>
    <source>
        <strain evidence="21">NM-5</strain>
    </source>
</reference>
<evidence type="ECO:0000256" key="14">
    <source>
        <dbReference type="SAM" id="Coils"/>
    </source>
</evidence>
<dbReference type="Pfam" id="PF13493">
    <property type="entry name" value="DUF4118"/>
    <property type="match status" value="1"/>
</dbReference>
<evidence type="ECO:0000259" key="19">
    <source>
        <dbReference type="PROSITE" id="PS50113"/>
    </source>
</evidence>
<dbReference type="PANTHER" id="PTHR43547">
    <property type="entry name" value="TWO-COMPONENT HISTIDINE KINASE"/>
    <property type="match status" value="1"/>
</dbReference>
<keyword evidence="11" id="KW-0902">Two-component regulatory system</keyword>
<dbReference type="InterPro" id="IPR035965">
    <property type="entry name" value="PAS-like_dom_sf"/>
</dbReference>